<comment type="cofactor">
    <cofactor evidence="1">
        <name>Zn(2+)</name>
        <dbReference type="ChEBI" id="CHEBI:29105"/>
    </cofactor>
</comment>
<evidence type="ECO:0000256" key="1">
    <source>
        <dbReference type="ARBA" id="ARBA00001947"/>
    </source>
</evidence>
<dbReference type="SUPFAM" id="SSF51735">
    <property type="entry name" value="NAD(P)-binding Rossmann-fold domains"/>
    <property type="match status" value="1"/>
</dbReference>
<dbReference type="Gene3D" id="3.40.50.720">
    <property type="entry name" value="NAD(P)-binding Rossmann-like Domain"/>
    <property type="match status" value="1"/>
</dbReference>
<evidence type="ECO:0000313" key="6">
    <source>
        <dbReference type="Proteomes" id="UP000011688"/>
    </source>
</evidence>
<dbReference type="InterPro" id="IPR036291">
    <property type="entry name" value="NAD(P)-bd_dom_sf"/>
</dbReference>
<comment type="caution">
    <text evidence="5">The sequence shown here is derived from an EMBL/GenBank/DDBJ whole genome shotgun (WGS) entry which is preliminary data.</text>
</comment>
<dbReference type="STRING" id="1227497.C491_13757"/>
<evidence type="ECO:0000256" key="3">
    <source>
        <dbReference type="ARBA" id="ARBA00022833"/>
    </source>
</evidence>
<keyword evidence="3" id="KW-0862">Zinc</keyword>
<sequence>MGFQCAMSAKRFGAGTVFVADVRTQPLEIAADYGLNPIDATKENPVEVILEMTDNLGADVVFEAVGGEQNHATKGDDPLSQAFEAVRRGGTILQVGHIVDEIELTPSVARSKAVRWVNPQKGYTSVAPGTDTGELAAELVADGDVPIAEFVTHELSGLESFEAAVDITLNKETHGALGPAQIVLN</sequence>
<keyword evidence="6" id="KW-1185">Reference proteome</keyword>
<dbReference type="PANTHER" id="PTHR42813">
    <property type="entry name" value="ZINC-TYPE ALCOHOL DEHYDROGENASE-LIKE"/>
    <property type="match status" value="1"/>
</dbReference>
<evidence type="ECO:0000256" key="2">
    <source>
        <dbReference type="ARBA" id="ARBA00022723"/>
    </source>
</evidence>
<protein>
    <submittedName>
        <fullName evidence="5">Alcohol dehydrogenase</fullName>
    </submittedName>
</protein>
<reference evidence="5 6" key="1">
    <citation type="journal article" date="2014" name="PLoS Genet.">
        <title>Phylogenetically driven sequencing of extremely halophilic archaea reveals strategies for static and dynamic osmo-response.</title>
        <authorList>
            <person name="Becker E.A."/>
            <person name="Seitzer P.M."/>
            <person name="Tritt A."/>
            <person name="Larsen D."/>
            <person name="Krusor M."/>
            <person name="Yao A.I."/>
            <person name="Wu D."/>
            <person name="Madern D."/>
            <person name="Eisen J.A."/>
            <person name="Darling A.E."/>
            <person name="Facciotti M.T."/>
        </authorList>
    </citation>
    <scope>NUCLEOTIDE SEQUENCE [LARGE SCALE GENOMIC DNA]</scope>
    <source>
        <strain evidence="5 6">DSM 10524</strain>
    </source>
</reference>
<proteinExistence type="predicted"/>
<accession>L9X3K4</accession>
<evidence type="ECO:0000313" key="5">
    <source>
        <dbReference type="EMBL" id="ELY56021.1"/>
    </source>
</evidence>
<organism evidence="5 6">
    <name type="scientific">Natronococcus amylolyticus DSM 10524</name>
    <dbReference type="NCBI Taxonomy" id="1227497"/>
    <lineage>
        <taxon>Archaea</taxon>
        <taxon>Methanobacteriati</taxon>
        <taxon>Methanobacteriota</taxon>
        <taxon>Stenosarchaea group</taxon>
        <taxon>Halobacteria</taxon>
        <taxon>Halobacteriales</taxon>
        <taxon>Natrialbaceae</taxon>
        <taxon>Natronococcus</taxon>
    </lineage>
</organism>
<dbReference type="Pfam" id="PF00107">
    <property type="entry name" value="ADH_zinc_N"/>
    <property type="match status" value="1"/>
</dbReference>
<gene>
    <name evidence="5" type="ORF">C491_13757</name>
</gene>
<dbReference type="Proteomes" id="UP000011688">
    <property type="component" value="Unassembled WGS sequence"/>
</dbReference>
<dbReference type="EMBL" id="AOIB01000028">
    <property type="protein sequence ID" value="ELY56021.1"/>
    <property type="molecule type" value="Genomic_DNA"/>
</dbReference>
<name>L9X3K4_9EURY</name>
<dbReference type="Gene3D" id="3.90.180.10">
    <property type="entry name" value="Medium-chain alcohol dehydrogenases, catalytic domain"/>
    <property type="match status" value="1"/>
</dbReference>
<keyword evidence="2" id="KW-0479">Metal-binding</keyword>
<dbReference type="InterPro" id="IPR013149">
    <property type="entry name" value="ADH-like_C"/>
</dbReference>
<dbReference type="PATRIC" id="fig|1227497.3.peg.2812"/>
<dbReference type="eggNOG" id="arCOG01459">
    <property type="taxonomic scope" value="Archaea"/>
</dbReference>
<feature type="domain" description="Alcohol dehydrogenase-like C-terminal" evidence="4">
    <location>
        <begin position="5"/>
        <end position="106"/>
    </location>
</feature>
<evidence type="ECO:0000259" key="4">
    <source>
        <dbReference type="Pfam" id="PF00107"/>
    </source>
</evidence>
<dbReference type="AlphaFoldDB" id="L9X3K4"/>
<dbReference type="GO" id="GO:0046872">
    <property type="term" value="F:metal ion binding"/>
    <property type="evidence" value="ECO:0007669"/>
    <property type="project" value="UniProtKB-KW"/>
</dbReference>